<name>A0A1S2M7D6_9BACI</name>
<dbReference type="RefSeq" id="WP_071316688.1">
    <property type="nucleotide sequence ID" value="NZ_CP063356.2"/>
</dbReference>
<dbReference type="EMBL" id="CP063356">
    <property type="protein sequence ID" value="QOY36643.1"/>
    <property type="molecule type" value="Genomic_DNA"/>
</dbReference>
<dbReference type="InterPro" id="IPR006119">
    <property type="entry name" value="Resolv_N"/>
</dbReference>
<dbReference type="InterPro" id="IPR011109">
    <property type="entry name" value="DNA_bind_recombinase_dom"/>
</dbReference>
<organism evidence="6 8">
    <name type="scientific">Anaerobacillus isosaccharinicus</name>
    <dbReference type="NCBI Taxonomy" id="1532552"/>
    <lineage>
        <taxon>Bacteria</taxon>
        <taxon>Bacillati</taxon>
        <taxon>Bacillota</taxon>
        <taxon>Bacilli</taxon>
        <taxon>Bacillales</taxon>
        <taxon>Bacillaceae</taxon>
        <taxon>Anaerobacillus</taxon>
    </lineage>
</organism>
<keyword evidence="2" id="KW-0233">DNA recombination</keyword>
<evidence type="ECO:0000313" key="6">
    <source>
        <dbReference type="EMBL" id="OIJ20390.1"/>
    </source>
</evidence>
<proteinExistence type="predicted"/>
<dbReference type="KEGG" id="aia:AWH56_002925"/>
<dbReference type="Gene3D" id="3.40.50.1390">
    <property type="entry name" value="Resolvase, N-terminal catalytic domain"/>
    <property type="match status" value="1"/>
</dbReference>
<dbReference type="PROSITE" id="PS51736">
    <property type="entry name" value="RECOMBINASES_3"/>
    <property type="match status" value="1"/>
</dbReference>
<evidence type="ECO:0000256" key="2">
    <source>
        <dbReference type="ARBA" id="ARBA00023172"/>
    </source>
</evidence>
<dbReference type="SUPFAM" id="SSF53041">
    <property type="entry name" value="Resolvase-like"/>
    <property type="match status" value="1"/>
</dbReference>
<dbReference type="AlphaFoldDB" id="A0A1S2M7D6"/>
<dbReference type="GO" id="GO:0003677">
    <property type="term" value="F:DNA binding"/>
    <property type="evidence" value="ECO:0007669"/>
    <property type="project" value="UniProtKB-KW"/>
</dbReference>
<reference evidence="7" key="4">
    <citation type="submission" date="2020-10" db="EMBL/GenBank/DDBJ databases">
        <authorList>
            <person name="Bassil N.M."/>
            <person name="Lloyd J.R."/>
        </authorList>
    </citation>
    <scope>NUCLEOTIDE SEQUENCE</scope>
    <source>
        <strain evidence="7">NB2006</strain>
    </source>
</reference>
<sequence>MQTVAYYRRSTTLQENSLDMQRYKAFEAAVRHHLIIENEFTDDAISARKTNFNDREALQDVISLVKQGKIKNLLVFKRDRLSRNVVEHIKLYRILREHGINVVFTAEDELPMTYTSNGEMLEVFMGVMIQLEGQQINERIRAKNIANFRGGKDPGNLPYGYELDKESSFRYKRNEIQLRLIKDLYNKLYDGETLIDVSNYAKNKDQNRTWTTGYIRNLLQNPTYKGIRIRTFNGTDYDQEYKALKIISNEKWQKVYEMLEKTKIHKKKKEKLNLDYILEGLIVCTPCEESLYLGSQYRPFYRCNKCKGEISKNEIENKIMKDVLVFIQTLLESEYVSLIERYRVSSIANLEKQRTSIESKLFEYQQKAFTVIDDLIETNFENSSVLQSLYKKIKILKEDLNLISEETYKLNKLPQRLDHIRNYIRNNHLTVESSGLNSKYILNDVIKVIKVDKKNIDLVYKHPFTGLKEAHTIGY</sequence>
<dbReference type="InterPro" id="IPR038109">
    <property type="entry name" value="DNA_bind_recomb_sf"/>
</dbReference>
<evidence type="ECO:0000259" key="4">
    <source>
        <dbReference type="PROSITE" id="PS51736"/>
    </source>
</evidence>
<evidence type="ECO:0000259" key="5">
    <source>
        <dbReference type="PROSITE" id="PS51737"/>
    </source>
</evidence>
<dbReference type="PROSITE" id="PS51737">
    <property type="entry name" value="RECOMBINASE_DNA_BIND"/>
    <property type="match status" value="1"/>
</dbReference>
<dbReference type="PANTHER" id="PTHR30461">
    <property type="entry name" value="DNA-INVERTASE FROM LAMBDOID PROPHAGE"/>
    <property type="match status" value="1"/>
</dbReference>
<dbReference type="PANTHER" id="PTHR30461:SF2">
    <property type="entry name" value="SERINE RECOMBINASE PINE-RELATED"/>
    <property type="match status" value="1"/>
</dbReference>
<evidence type="ECO:0000313" key="7">
    <source>
        <dbReference type="EMBL" id="QOY36643.1"/>
    </source>
</evidence>
<dbReference type="Pfam" id="PF00239">
    <property type="entry name" value="Resolvase"/>
    <property type="match status" value="1"/>
</dbReference>
<dbReference type="OrthoDB" id="2757355at2"/>
<feature type="coiled-coil region" evidence="3">
    <location>
        <begin position="347"/>
        <end position="406"/>
    </location>
</feature>
<reference evidence="7 8" key="2">
    <citation type="journal article" date="2017" name="Genome Announc.">
        <title>Draft Genome Sequences of Four Alkaliphilic Bacteria Belonging to the Anaerobacillus Genus.</title>
        <authorList>
            <person name="Bassil N.M."/>
            <person name="Lloyd J.R."/>
        </authorList>
    </citation>
    <scope>NUCLEOTIDE SEQUENCE [LARGE SCALE GENOMIC DNA]</scope>
    <source>
        <strain evidence="7 8">NB2006</strain>
    </source>
</reference>
<reference evidence="7 8" key="3">
    <citation type="journal article" date="2019" name="Int. J. Syst. Evol. Microbiol.">
        <title>Anaerobacillus isosaccharinicus sp. nov., an alkaliphilic bacterium which degrades isosaccharinic acid.</title>
        <authorList>
            <person name="Bassil N.M."/>
            <person name="Lloyd J.R."/>
        </authorList>
    </citation>
    <scope>NUCLEOTIDE SEQUENCE [LARGE SCALE GENOMIC DNA]</scope>
    <source>
        <strain evidence="7 8">NB2006</strain>
    </source>
</reference>
<protein>
    <submittedName>
        <fullName evidence="7">Recombinase family protein</fullName>
    </submittedName>
</protein>
<evidence type="ECO:0000256" key="3">
    <source>
        <dbReference type="SAM" id="Coils"/>
    </source>
</evidence>
<dbReference type="EMBL" id="LQXD01000072">
    <property type="protein sequence ID" value="OIJ20390.1"/>
    <property type="molecule type" value="Genomic_DNA"/>
</dbReference>
<accession>A0A1S2M7D6</accession>
<dbReference type="Pfam" id="PF07508">
    <property type="entry name" value="Recombinase"/>
    <property type="match status" value="1"/>
</dbReference>
<gene>
    <name evidence="7" type="ORF">AWH56_002925</name>
    <name evidence="6" type="ORF">AWH56_08220</name>
</gene>
<feature type="domain" description="Recombinase" evidence="5">
    <location>
        <begin position="158"/>
        <end position="265"/>
    </location>
</feature>
<feature type="domain" description="Resolvase/invertase-type recombinase catalytic" evidence="4">
    <location>
        <begin position="2"/>
        <end position="151"/>
    </location>
</feature>
<keyword evidence="8" id="KW-1185">Reference proteome</keyword>
<keyword evidence="1" id="KW-0238">DNA-binding</keyword>
<dbReference type="SMART" id="SM00857">
    <property type="entry name" value="Resolvase"/>
    <property type="match status" value="1"/>
</dbReference>
<dbReference type="GO" id="GO:0000150">
    <property type="term" value="F:DNA strand exchange activity"/>
    <property type="evidence" value="ECO:0007669"/>
    <property type="project" value="InterPro"/>
</dbReference>
<keyword evidence="3" id="KW-0175">Coiled coil</keyword>
<dbReference type="Proteomes" id="UP000180175">
    <property type="component" value="Chromosome"/>
</dbReference>
<dbReference type="Gene3D" id="3.90.1750.20">
    <property type="entry name" value="Putative Large Serine Recombinase, Chain B, Domain 2"/>
    <property type="match status" value="1"/>
</dbReference>
<dbReference type="InterPro" id="IPR050639">
    <property type="entry name" value="SSR_resolvase"/>
</dbReference>
<reference evidence="6 8" key="1">
    <citation type="submission" date="2016-10" db="EMBL/GenBank/DDBJ databases">
        <title>Draft genome sequences of four alkaliphilic bacteria belonging to the Anaerobacillus genus.</title>
        <authorList>
            <person name="Bassil N.M."/>
            <person name="Lloyd J.R."/>
        </authorList>
    </citation>
    <scope>NUCLEOTIDE SEQUENCE [LARGE SCALE GENOMIC DNA]</scope>
    <source>
        <strain evidence="6 8">NB2006</strain>
    </source>
</reference>
<dbReference type="InterPro" id="IPR036162">
    <property type="entry name" value="Resolvase-like_N_sf"/>
</dbReference>
<evidence type="ECO:0000256" key="1">
    <source>
        <dbReference type="ARBA" id="ARBA00023125"/>
    </source>
</evidence>
<dbReference type="CDD" id="cd00338">
    <property type="entry name" value="Ser_Recombinase"/>
    <property type="match status" value="1"/>
</dbReference>
<evidence type="ECO:0000313" key="8">
    <source>
        <dbReference type="Proteomes" id="UP000180175"/>
    </source>
</evidence>